<evidence type="ECO:0000313" key="3">
    <source>
        <dbReference type="EMBL" id="KAL1223425.1"/>
    </source>
</evidence>
<dbReference type="AlphaFoldDB" id="A0ABD1C1V3"/>
<comment type="caution">
    <text evidence="3">The sequence shown here is derived from an EMBL/GenBank/DDBJ whole genome shotgun (WGS) entry which is preliminary data.</text>
</comment>
<dbReference type="Pfam" id="PF03732">
    <property type="entry name" value="Retrotrans_gag"/>
    <property type="match status" value="1"/>
</dbReference>
<evidence type="ECO:0000259" key="2">
    <source>
        <dbReference type="Pfam" id="PF03732"/>
    </source>
</evidence>
<sequence length="302" mass="33967">MTKTRQEERLEELEKNHTTLEKNHETLPKNHEVLSTKMDGLYSKFDELQATLQQLLLASSQKSMLISISNDCSSASAVKSNATKKQVTPETSHDENLCVVRRVEMPSFSGEDSLGWVAQVEQYFSLQQTHETQKVEIAFMNMEGDALHWLQWLHQQIPTLTWIQLKTELTEQFGGDVTASPSEQLAALHQTGSVAEFFIEFLARAAQIPLIDQHNQLGLFLNGLKDKIHVKFRPNDAGELRTAIHVARSIERELDFYYGDKGKPPDSTFRRFKDSGGLGCLGTTLSRTLPYGKGLGAPNHSL</sequence>
<organism evidence="3 4">
    <name type="scientific">Cardamine amara subsp. amara</name>
    <dbReference type="NCBI Taxonomy" id="228776"/>
    <lineage>
        <taxon>Eukaryota</taxon>
        <taxon>Viridiplantae</taxon>
        <taxon>Streptophyta</taxon>
        <taxon>Embryophyta</taxon>
        <taxon>Tracheophyta</taxon>
        <taxon>Spermatophyta</taxon>
        <taxon>Magnoliopsida</taxon>
        <taxon>eudicotyledons</taxon>
        <taxon>Gunneridae</taxon>
        <taxon>Pentapetalae</taxon>
        <taxon>rosids</taxon>
        <taxon>malvids</taxon>
        <taxon>Brassicales</taxon>
        <taxon>Brassicaceae</taxon>
        <taxon>Cardamineae</taxon>
        <taxon>Cardamine</taxon>
    </lineage>
</organism>
<proteinExistence type="predicted"/>
<dbReference type="InterPro" id="IPR005162">
    <property type="entry name" value="Retrotrans_gag_dom"/>
</dbReference>
<feature type="domain" description="Retrotransposon gag" evidence="2">
    <location>
        <begin position="137"/>
        <end position="226"/>
    </location>
</feature>
<dbReference type="EMBL" id="JBANAX010000074">
    <property type="protein sequence ID" value="KAL1223425.1"/>
    <property type="molecule type" value="Genomic_DNA"/>
</dbReference>
<reference evidence="3 4" key="1">
    <citation type="submission" date="2024-04" db="EMBL/GenBank/DDBJ databases">
        <title>Genome assembly C_amara_ONT_v2.</title>
        <authorList>
            <person name="Yant L."/>
            <person name="Moore C."/>
            <person name="Slenker M."/>
        </authorList>
    </citation>
    <scope>NUCLEOTIDE SEQUENCE [LARGE SCALE GENOMIC DNA]</scope>
    <source>
        <tissue evidence="3">Leaf</tissue>
    </source>
</reference>
<evidence type="ECO:0000313" key="4">
    <source>
        <dbReference type="Proteomes" id="UP001558713"/>
    </source>
</evidence>
<keyword evidence="1" id="KW-0175">Coiled coil</keyword>
<dbReference type="Proteomes" id="UP001558713">
    <property type="component" value="Unassembled WGS sequence"/>
</dbReference>
<protein>
    <recommendedName>
        <fullName evidence="2">Retrotransposon gag domain-containing protein</fullName>
    </recommendedName>
</protein>
<accession>A0ABD1C1V3</accession>
<evidence type="ECO:0000256" key="1">
    <source>
        <dbReference type="SAM" id="Coils"/>
    </source>
</evidence>
<name>A0ABD1C1V3_CARAN</name>
<keyword evidence="4" id="KW-1185">Reference proteome</keyword>
<feature type="coiled-coil region" evidence="1">
    <location>
        <begin position="3"/>
        <end position="30"/>
    </location>
</feature>
<gene>
    <name evidence="3" type="ORF">V5N11_003486</name>
</gene>